<dbReference type="InterPro" id="IPR050234">
    <property type="entry name" value="Nuclear_hormone_rcpt_NR1"/>
</dbReference>
<reference evidence="13" key="1">
    <citation type="submission" date="2021-02" db="EMBL/GenBank/DDBJ databases">
        <authorList>
            <person name="Nowell W R."/>
        </authorList>
    </citation>
    <scope>NUCLEOTIDE SEQUENCE</scope>
</reference>
<dbReference type="PANTHER" id="PTHR24082">
    <property type="entry name" value="NUCLEAR HORMONE RECEPTOR"/>
    <property type="match status" value="1"/>
</dbReference>
<dbReference type="SMART" id="SM00399">
    <property type="entry name" value="ZnF_C4"/>
    <property type="match status" value="1"/>
</dbReference>
<dbReference type="SUPFAM" id="SSF49899">
    <property type="entry name" value="Concanavalin A-like lectins/glucanases"/>
    <property type="match status" value="1"/>
</dbReference>
<evidence type="ECO:0000256" key="4">
    <source>
        <dbReference type="ARBA" id="ARBA00022833"/>
    </source>
</evidence>
<dbReference type="InterPro" id="IPR013088">
    <property type="entry name" value="Znf_NHR/GATA"/>
</dbReference>
<evidence type="ECO:0000256" key="10">
    <source>
        <dbReference type="ARBA" id="ARBA00023242"/>
    </source>
</evidence>
<gene>
    <name evidence="13" type="ORF">ZHD862_LOCUS25546</name>
</gene>
<dbReference type="PROSITE" id="PS51030">
    <property type="entry name" value="NUCLEAR_REC_DBD_2"/>
    <property type="match status" value="1"/>
</dbReference>
<dbReference type="SMART" id="SM00560">
    <property type="entry name" value="LamGL"/>
    <property type="match status" value="1"/>
</dbReference>
<accession>A0A815AAN4</accession>
<dbReference type="PRINTS" id="PR00047">
    <property type="entry name" value="STROIDFINGER"/>
</dbReference>
<dbReference type="EMBL" id="CAJNOT010001829">
    <property type="protein sequence ID" value="CAF1254077.1"/>
    <property type="molecule type" value="Genomic_DNA"/>
</dbReference>
<proteinExistence type="predicted"/>
<evidence type="ECO:0000256" key="3">
    <source>
        <dbReference type="ARBA" id="ARBA00022771"/>
    </source>
</evidence>
<dbReference type="InterPro" id="IPR013320">
    <property type="entry name" value="ConA-like_dom_sf"/>
</dbReference>
<keyword evidence="1" id="KW-0479">Metal-binding</keyword>
<name>A0A815AAN4_9BILA</name>
<organism evidence="13 14">
    <name type="scientific">Rotaria sordida</name>
    <dbReference type="NCBI Taxonomy" id="392033"/>
    <lineage>
        <taxon>Eukaryota</taxon>
        <taxon>Metazoa</taxon>
        <taxon>Spiralia</taxon>
        <taxon>Gnathifera</taxon>
        <taxon>Rotifera</taxon>
        <taxon>Eurotatoria</taxon>
        <taxon>Bdelloidea</taxon>
        <taxon>Philodinida</taxon>
        <taxon>Philodinidae</taxon>
        <taxon>Rotaria</taxon>
    </lineage>
</organism>
<evidence type="ECO:0000256" key="9">
    <source>
        <dbReference type="ARBA" id="ARBA00023170"/>
    </source>
</evidence>
<sequence length="875" mass="99531">MFDNQGQLQRFGQKIIIHKRSSVSPAAPRVEKVAHQSRHRSLETKKKGAQGQSASIVYISVRQPKINQPNNNKSVNPPENLLSLSTILNSRHHRNKFNLPSPNKSASEWSRYMTHRLNETNVSSRLPSLLQTTQNIWDNNDLSISSTNKTNDLINTQERINNSQQQRFKSSAISRTLTVNSSRVSPNQNNPAQYVSQISNGNNVILQRQQLLRQPQSQLLLVQQHQQPLPRLQHQQPLLRLQHQQPLPGLQHQQVLPALQHQQPLPGLQRQQVLPALQHQQLLPRLQHQQPLPRLQHQQPLPGLQRQQVLPALQHQQLLPRLQHQQALPLLQHQQQLPGLQQPQLQLPVSTTTTRLNCGQSCLNQSWVDSSGDFVQWPFDGSYIDIMINRNGTPSSNQPAFVTGYFGQACSFNASVKQSIYTSFIPLNNVSFTIEAWIKPTGYPNPTDHSIVGLCPSQSTRRCLHINIRNTKLHFGFFSDDLQGATTISLNQWIHIAFVFDATRKQQTIYLKGVQDGQASASSALLMTSGNFTIGTNEQVNVPNNYYQGYIDHLSVSRRAKSSCEILEIATLAAHFEFDSASSYTDSGPNAVATTSSTTSITSANGYNFGAIACESCKAFFRRDARKDPIAFHCDDKGDCTITFATRRNCSVCRLAKCFNSGMQCDRPLTDEQKAEKRRRLEENRKLALNSNSKTNKEEFQLSSSTFSNDLITSIDTNIILTDFTNLRPSQLQQTLLSSEDLQRVETISHFYQNRIDFAKYDRKIIELTVIVLILTIDFSLTSDHNELILNDKMSVYRAQNYYTELLWKYMETMHGYEKAIKLFSELIVHVISWQTIHEEMRNNILRTLSPEDINELVLFKISIYSSSLYNNEIL</sequence>
<dbReference type="Pfam" id="PF13385">
    <property type="entry name" value="Laminin_G_3"/>
    <property type="match status" value="1"/>
</dbReference>
<dbReference type="PANTHER" id="PTHR24082:SF283">
    <property type="entry name" value="NUCLEAR HORMONE RECEPTOR HR96"/>
    <property type="match status" value="1"/>
</dbReference>
<dbReference type="GO" id="GO:0000122">
    <property type="term" value="P:negative regulation of transcription by RNA polymerase II"/>
    <property type="evidence" value="ECO:0007669"/>
    <property type="project" value="TreeGrafter"/>
</dbReference>
<feature type="compositionally biased region" description="Basic and acidic residues" evidence="11">
    <location>
        <begin position="29"/>
        <end position="46"/>
    </location>
</feature>
<dbReference type="GO" id="GO:0004879">
    <property type="term" value="F:nuclear receptor activity"/>
    <property type="evidence" value="ECO:0007669"/>
    <property type="project" value="TreeGrafter"/>
</dbReference>
<evidence type="ECO:0000256" key="1">
    <source>
        <dbReference type="ARBA" id="ARBA00022723"/>
    </source>
</evidence>
<dbReference type="Proteomes" id="UP000663864">
    <property type="component" value="Unassembled WGS sequence"/>
</dbReference>
<comment type="caution">
    <text evidence="13">The sequence shown here is derived from an EMBL/GenBank/DDBJ whole genome shotgun (WGS) entry which is preliminary data.</text>
</comment>
<dbReference type="Pfam" id="PF00105">
    <property type="entry name" value="zf-C4"/>
    <property type="match status" value="1"/>
</dbReference>
<keyword evidence="5" id="KW-0805">Transcription regulation</keyword>
<feature type="domain" description="Nuclear receptor" evidence="12">
    <location>
        <begin position="587"/>
        <end position="670"/>
    </location>
</feature>
<keyword evidence="8" id="KW-0804">Transcription</keyword>
<dbReference type="GO" id="GO:0030154">
    <property type="term" value="P:cell differentiation"/>
    <property type="evidence" value="ECO:0007669"/>
    <property type="project" value="TreeGrafter"/>
</dbReference>
<dbReference type="Gene3D" id="2.60.120.200">
    <property type="match status" value="1"/>
</dbReference>
<protein>
    <recommendedName>
        <fullName evidence="12">Nuclear receptor domain-containing protein</fullName>
    </recommendedName>
</protein>
<evidence type="ECO:0000256" key="2">
    <source>
        <dbReference type="ARBA" id="ARBA00022729"/>
    </source>
</evidence>
<dbReference type="Gene3D" id="3.30.50.10">
    <property type="entry name" value="Erythroid Transcription Factor GATA-1, subunit A"/>
    <property type="match status" value="1"/>
</dbReference>
<dbReference type="GO" id="GO:0000978">
    <property type="term" value="F:RNA polymerase II cis-regulatory region sequence-specific DNA binding"/>
    <property type="evidence" value="ECO:0007669"/>
    <property type="project" value="TreeGrafter"/>
</dbReference>
<evidence type="ECO:0000256" key="7">
    <source>
        <dbReference type="ARBA" id="ARBA00023157"/>
    </source>
</evidence>
<dbReference type="InterPro" id="IPR001628">
    <property type="entry name" value="Znf_hrmn_rcpt"/>
</dbReference>
<dbReference type="InterPro" id="IPR006558">
    <property type="entry name" value="LamG-like"/>
</dbReference>
<evidence type="ECO:0000256" key="11">
    <source>
        <dbReference type="SAM" id="MobiDB-lite"/>
    </source>
</evidence>
<keyword evidence="9" id="KW-0675">Receptor</keyword>
<keyword evidence="4" id="KW-0862">Zinc</keyword>
<evidence type="ECO:0000259" key="12">
    <source>
        <dbReference type="PROSITE" id="PS51030"/>
    </source>
</evidence>
<feature type="region of interest" description="Disordered" evidence="11">
    <location>
        <begin position="22"/>
        <end position="49"/>
    </location>
</feature>
<evidence type="ECO:0000256" key="8">
    <source>
        <dbReference type="ARBA" id="ARBA00023163"/>
    </source>
</evidence>
<evidence type="ECO:0000256" key="6">
    <source>
        <dbReference type="ARBA" id="ARBA00023125"/>
    </source>
</evidence>
<dbReference type="GO" id="GO:0008270">
    <property type="term" value="F:zinc ion binding"/>
    <property type="evidence" value="ECO:0007669"/>
    <property type="project" value="UniProtKB-KW"/>
</dbReference>
<dbReference type="SUPFAM" id="SSF57716">
    <property type="entry name" value="Glucocorticoid receptor-like (DNA-binding domain)"/>
    <property type="match status" value="1"/>
</dbReference>
<keyword evidence="2" id="KW-0732">Signal</keyword>
<evidence type="ECO:0000256" key="5">
    <source>
        <dbReference type="ARBA" id="ARBA00023015"/>
    </source>
</evidence>
<keyword evidence="3" id="KW-0863">Zinc-finger</keyword>
<dbReference type="AlphaFoldDB" id="A0A815AAN4"/>
<keyword evidence="6" id="KW-0238">DNA-binding</keyword>
<keyword evidence="7" id="KW-1015">Disulfide bond</keyword>
<dbReference type="GO" id="GO:0045944">
    <property type="term" value="P:positive regulation of transcription by RNA polymerase II"/>
    <property type="evidence" value="ECO:0007669"/>
    <property type="project" value="TreeGrafter"/>
</dbReference>
<keyword evidence="10" id="KW-0539">Nucleus</keyword>
<evidence type="ECO:0000313" key="13">
    <source>
        <dbReference type="EMBL" id="CAF1254077.1"/>
    </source>
</evidence>
<evidence type="ECO:0000313" key="14">
    <source>
        <dbReference type="Proteomes" id="UP000663864"/>
    </source>
</evidence>